<evidence type="ECO:0000313" key="2">
    <source>
        <dbReference type="Proteomes" id="UP000316916"/>
    </source>
</evidence>
<keyword evidence="2" id="KW-1185">Reference proteome</keyword>
<name>A0A521E2J1_9FLAO</name>
<sequence>MRFFGIFMQYIKKNLDIFVAKILQFIYIR</sequence>
<protein>
    <submittedName>
        <fullName evidence="1">Uncharacterized protein</fullName>
    </submittedName>
</protein>
<proteinExistence type="predicted"/>
<dbReference type="AlphaFoldDB" id="A0A521E2J1"/>
<evidence type="ECO:0000313" key="1">
    <source>
        <dbReference type="EMBL" id="SMO78158.1"/>
    </source>
</evidence>
<dbReference type="Proteomes" id="UP000316916">
    <property type="component" value="Unassembled WGS sequence"/>
</dbReference>
<accession>A0A521E2J1</accession>
<dbReference type="EMBL" id="FXTC01000006">
    <property type="protein sequence ID" value="SMO78158.1"/>
    <property type="molecule type" value="Genomic_DNA"/>
</dbReference>
<gene>
    <name evidence="1" type="ORF">SAMN06265171_106314</name>
</gene>
<reference evidence="1 2" key="1">
    <citation type="submission" date="2017-05" db="EMBL/GenBank/DDBJ databases">
        <authorList>
            <person name="Varghese N."/>
            <person name="Submissions S."/>
        </authorList>
    </citation>
    <scope>NUCLEOTIDE SEQUENCE [LARGE SCALE GENOMIC DNA]</scope>
    <source>
        <strain evidence="1 2">DSM 29371</strain>
    </source>
</reference>
<organism evidence="1 2">
    <name type="scientific">Chryseobacterium rhizoplanae</name>
    <dbReference type="NCBI Taxonomy" id="1609531"/>
    <lineage>
        <taxon>Bacteria</taxon>
        <taxon>Pseudomonadati</taxon>
        <taxon>Bacteroidota</taxon>
        <taxon>Flavobacteriia</taxon>
        <taxon>Flavobacteriales</taxon>
        <taxon>Weeksellaceae</taxon>
        <taxon>Chryseobacterium group</taxon>
        <taxon>Chryseobacterium</taxon>
    </lineage>
</organism>